<feature type="compositionally biased region" description="Low complexity" evidence="3">
    <location>
        <begin position="393"/>
        <end position="408"/>
    </location>
</feature>
<feature type="compositionally biased region" description="Low complexity" evidence="3">
    <location>
        <begin position="665"/>
        <end position="678"/>
    </location>
</feature>
<feature type="compositionally biased region" description="Acidic residues" evidence="3">
    <location>
        <begin position="631"/>
        <end position="647"/>
    </location>
</feature>
<comment type="subcellular location">
    <subcellularLocation>
        <location evidence="1">Membrane</location>
    </subcellularLocation>
</comment>
<accession>A0ABP9PHR0</accession>
<feature type="compositionally biased region" description="Basic and acidic residues" evidence="3">
    <location>
        <begin position="604"/>
        <end position="616"/>
    </location>
</feature>
<evidence type="ECO:0000256" key="2">
    <source>
        <dbReference type="ARBA" id="ARBA00023136"/>
    </source>
</evidence>
<keyword evidence="6" id="KW-1185">Reference proteome</keyword>
<dbReference type="RefSeq" id="WP_185058895.1">
    <property type="nucleotide sequence ID" value="NZ_BAABJP010000001.1"/>
</dbReference>
<feature type="region of interest" description="Disordered" evidence="3">
    <location>
        <begin position="21"/>
        <end position="533"/>
    </location>
</feature>
<evidence type="ECO:0000256" key="3">
    <source>
        <dbReference type="SAM" id="MobiDB-lite"/>
    </source>
</evidence>
<sequence>MTVQRRTPSDEHPTEVFRQIWDAEPGDPDEYFGDAVSAEDPGRPGPRPPAAAPATPAPAASEPAEGDGGDEWDWGHDEPEGNRYQREQPPAAHRETPAYPDDPGYLDGSDDRYLDEPDHTGYLDEPGRRVAGQPDHRGAHAEPADEPPAPAHHADAHQADTYQPDTYRSGPAHEADAFEADAYQADAYRAEPAHQADTYPADDYQGGPADHADAYPAGPAHRADSYQDEPEYQEDAYPEASEPAATDDRPSAEAEYATQIIDAVPDEPADAGAPLDSGGTSALPAQADSRGTSAFAAQPDPGTSALPAQPGTSALPAQSGTSALPSQSGTGALPAQPRSRDAGAASEGGAGDADETPARSGAPALPRRIPGRTTSGTDSAFGEQDERRGDVFPAPLRLPDLPPSLRAPSPEPADDDRPAGGVAEQLFGSPSGRAEQADTVIFDRVSHSSFGTGDRSEPADQASARTDDPDPAEPADRATDPAEPAGRANDRANDRAGDRAAGRRKRAEQAKRSTSRAASTSAAVGGDGATGAIASGSVAGAAVASGALGSGPATSGSATSSATSSTSGSATSSTSGSATSSVGGPATGSAGSGSAGGSGSASGKEIDEAERERRAEAALTETAAHPGPLVTDDDQADTDRDPDESDGGSDGPTARRAEGTAASFAARPPTADPADPTTQLRLPDFAASEQTALIDAAVDPDGPPGSGPRRTKSAARAEAKAAQPTEVIPAAVGDLPKPASPARKRPAAKKPETAKSETPPARAPVPLILVLLLVALAGAGGAYFCYTQGKVAEEKNQAQNVAYLDPVATSEVKRQITRAVEAIYSYDYTRLDQSEQLALAFITGSYSEEFKGKFQPVRLHGVPQKAALVSKVVEIGVKSVSAQNAELLVMVNQVGRSAASPQPLKATMRLSVTAQRADGQWKVSGVKTR</sequence>
<feature type="compositionally biased region" description="Low complexity" evidence="3">
    <location>
        <begin position="545"/>
        <end position="589"/>
    </location>
</feature>
<feature type="compositionally biased region" description="Basic and acidic residues" evidence="3">
    <location>
        <begin position="73"/>
        <end position="96"/>
    </location>
</feature>
<keyword evidence="2 4" id="KW-0472">Membrane</keyword>
<feature type="region of interest" description="Disordered" evidence="3">
    <location>
        <begin position="545"/>
        <end position="760"/>
    </location>
</feature>
<evidence type="ECO:0000256" key="1">
    <source>
        <dbReference type="ARBA" id="ARBA00004370"/>
    </source>
</evidence>
<name>A0ABP9PHR0_9PSEU</name>
<feature type="compositionally biased region" description="Gly residues" evidence="3">
    <location>
        <begin position="590"/>
        <end position="600"/>
    </location>
</feature>
<feature type="compositionally biased region" description="Low complexity" evidence="3">
    <location>
        <begin position="52"/>
        <end position="63"/>
    </location>
</feature>
<feature type="transmembrane region" description="Helical" evidence="4">
    <location>
        <begin position="765"/>
        <end position="786"/>
    </location>
</feature>
<proteinExistence type="predicted"/>
<feature type="compositionally biased region" description="Basic and acidic residues" evidence="3">
    <location>
        <begin position="488"/>
        <end position="511"/>
    </location>
</feature>
<evidence type="ECO:0000256" key="4">
    <source>
        <dbReference type="SAM" id="Phobius"/>
    </source>
</evidence>
<dbReference type="Proteomes" id="UP001428817">
    <property type="component" value="Unassembled WGS sequence"/>
</dbReference>
<dbReference type="PANTHER" id="PTHR37042">
    <property type="entry name" value="OUTER MEMBRANE PROTEIN RV1973"/>
    <property type="match status" value="1"/>
</dbReference>
<reference evidence="6" key="1">
    <citation type="journal article" date="2019" name="Int. J. Syst. Evol. Microbiol.">
        <title>The Global Catalogue of Microorganisms (GCM) 10K type strain sequencing project: providing services to taxonomists for standard genome sequencing and annotation.</title>
        <authorList>
            <consortium name="The Broad Institute Genomics Platform"/>
            <consortium name="The Broad Institute Genome Sequencing Center for Infectious Disease"/>
            <person name="Wu L."/>
            <person name="Ma J."/>
        </authorList>
    </citation>
    <scope>NUCLEOTIDE SEQUENCE [LARGE SCALE GENOMIC DNA]</scope>
    <source>
        <strain evidence="6">JCM 18303</strain>
    </source>
</reference>
<keyword evidence="4" id="KW-0812">Transmembrane</keyword>
<feature type="compositionally biased region" description="Basic and acidic residues" evidence="3">
    <location>
        <begin position="109"/>
        <end position="143"/>
    </location>
</feature>
<feature type="compositionally biased region" description="Acidic residues" evidence="3">
    <location>
        <begin position="226"/>
        <end position="237"/>
    </location>
</feature>
<evidence type="ECO:0008006" key="7">
    <source>
        <dbReference type="Google" id="ProtNLM"/>
    </source>
</evidence>
<evidence type="ECO:0000313" key="5">
    <source>
        <dbReference type="EMBL" id="GAA5146737.1"/>
    </source>
</evidence>
<dbReference type="EMBL" id="BAABJP010000001">
    <property type="protein sequence ID" value="GAA5146737.1"/>
    <property type="molecule type" value="Genomic_DNA"/>
</dbReference>
<gene>
    <name evidence="5" type="ORF">GCM10023321_06630</name>
</gene>
<comment type="caution">
    <text evidence="5">The sequence shown here is derived from an EMBL/GenBank/DDBJ whole genome shotgun (WGS) entry which is preliminary data.</text>
</comment>
<feature type="compositionally biased region" description="Polar residues" evidence="3">
    <location>
        <begin position="310"/>
        <end position="330"/>
    </location>
</feature>
<dbReference type="PANTHER" id="PTHR37042:SF4">
    <property type="entry name" value="OUTER MEMBRANE PROTEIN RV1973"/>
    <property type="match status" value="1"/>
</dbReference>
<keyword evidence="4" id="KW-1133">Transmembrane helix</keyword>
<evidence type="ECO:0000313" key="6">
    <source>
        <dbReference type="Proteomes" id="UP001428817"/>
    </source>
</evidence>
<organism evidence="5 6">
    <name type="scientific">Pseudonocardia eucalypti</name>
    <dbReference type="NCBI Taxonomy" id="648755"/>
    <lineage>
        <taxon>Bacteria</taxon>
        <taxon>Bacillati</taxon>
        <taxon>Actinomycetota</taxon>
        <taxon>Actinomycetes</taxon>
        <taxon>Pseudonocardiales</taxon>
        <taxon>Pseudonocardiaceae</taxon>
        <taxon>Pseudonocardia</taxon>
    </lineage>
</organism>
<protein>
    <recommendedName>
        <fullName evidence="7">Mce-associated membrane protein</fullName>
    </recommendedName>
</protein>